<dbReference type="Pfam" id="PF07995">
    <property type="entry name" value="GSDH"/>
    <property type="match status" value="1"/>
</dbReference>
<proteinExistence type="predicted"/>
<dbReference type="InterPro" id="IPR012938">
    <property type="entry name" value="Glc/Sorbosone_DH"/>
</dbReference>
<name>A0A6J4MVL3_9CHLR</name>
<organism evidence="2">
    <name type="scientific">uncultured Chloroflexia bacterium</name>
    <dbReference type="NCBI Taxonomy" id="1672391"/>
    <lineage>
        <taxon>Bacteria</taxon>
        <taxon>Bacillati</taxon>
        <taxon>Chloroflexota</taxon>
        <taxon>Chloroflexia</taxon>
        <taxon>environmental samples</taxon>
    </lineage>
</organism>
<reference evidence="2" key="1">
    <citation type="submission" date="2020-02" db="EMBL/GenBank/DDBJ databases">
        <authorList>
            <person name="Meier V. D."/>
        </authorList>
    </citation>
    <scope>NUCLEOTIDE SEQUENCE</scope>
    <source>
        <strain evidence="2">AVDCRST_MAG93</strain>
    </source>
</reference>
<feature type="non-terminal residue" evidence="2">
    <location>
        <position position="1"/>
    </location>
</feature>
<dbReference type="Gene3D" id="2.120.10.30">
    <property type="entry name" value="TolB, C-terminal domain"/>
    <property type="match status" value="1"/>
</dbReference>
<protein>
    <submittedName>
        <fullName evidence="2">L-sorbosone dehydrogenase</fullName>
    </submittedName>
</protein>
<accession>A0A6J4MVL3</accession>
<dbReference type="PANTHER" id="PTHR19328">
    <property type="entry name" value="HEDGEHOG-INTERACTING PROTEIN"/>
    <property type="match status" value="1"/>
</dbReference>
<dbReference type="EMBL" id="CADCTR010002811">
    <property type="protein sequence ID" value="CAA9370027.1"/>
    <property type="molecule type" value="Genomic_DNA"/>
</dbReference>
<feature type="domain" description="Glucose/Sorbosone dehydrogenase" evidence="1">
    <location>
        <begin position="30"/>
        <end position="213"/>
    </location>
</feature>
<sequence length="220" mass="24309">PDGDLYLSIGSSCDVCVENDPRRATVMRYNADGTNGSIFARGLRNSVGIAFRPGTEELWGVDNGRNLLGDNEPVEELNHLQQGRDYGWPYCHGDRKPNPEFNDTERCKGTEPPAWSMAPHIAPLGLAFYSGLQLPPSYQGDAIVGVHGSSELAQPQGYNVVRIHFENGRPVRQEDLVRGWLVNGKWWGRPVGVLVANDGSIIISDDESGRLYRLRYTGAE</sequence>
<dbReference type="InterPro" id="IPR011041">
    <property type="entry name" value="Quinoprot_gluc/sorb_DH_b-prop"/>
</dbReference>
<dbReference type="InterPro" id="IPR011042">
    <property type="entry name" value="6-blade_b-propeller_TolB-like"/>
</dbReference>
<dbReference type="SUPFAM" id="SSF50952">
    <property type="entry name" value="Soluble quinoprotein glucose dehydrogenase"/>
    <property type="match status" value="1"/>
</dbReference>
<gene>
    <name evidence="2" type="ORF">AVDCRST_MAG93-8347</name>
</gene>
<dbReference type="PANTHER" id="PTHR19328:SF53">
    <property type="entry name" value="MEMBRANE PROTEIN"/>
    <property type="match status" value="1"/>
</dbReference>
<evidence type="ECO:0000259" key="1">
    <source>
        <dbReference type="Pfam" id="PF07995"/>
    </source>
</evidence>
<evidence type="ECO:0000313" key="2">
    <source>
        <dbReference type="EMBL" id="CAA9370027.1"/>
    </source>
</evidence>
<dbReference type="AlphaFoldDB" id="A0A6J4MVL3"/>